<dbReference type="AlphaFoldDB" id="A0A9N9FMY1"/>
<keyword evidence="2" id="KW-1185">Reference proteome</keyword>
<dbReference type="Proteomes" id="UP000789342">
    <property type="component" value="Unassembled WGS sequence"/>
</dbReference>
<evidence type="ECO:0000313" key="1">
    <source>
        <dbReference type="EMBL" id="CAG8548775.1"/>
    </source>
</evidence>
<evidence type="ECO:0000313" key="2">
    <source>
        <dbReference type="Proteomes" id="UP000789342"/>
    </source>
</evidence>
<proteinExistence type="predicted"/>
<name>A0A9N9FMY1_9GLOM</name>
<organism evidence="1 2">
    <name type="scientific">Acaulospora morrowiae</name>
    <dbReference type="NCBI Taxonomy" id="94023"/>
    <lineage>
        <taxon>Eukaryota</taxon>
        <taxon>Fungi</taxon>
        <taxon>Fungi incertae sedis</taxon>
        <taxon>Mucoromycota</taxon>
        <taxon>Glomeromycotina</taxon>
        <taxon>Glomeromycetes</taxon>
        <taxon>Diversisporales</taxon>
        <taxon>Acaulosporaceae</taxon>
        <taxon>Acaulospora</taxon>
    </lineage>
</organism>
<gene>
    <name evidence="1" type="ORF">AMORRO_LOCUS5472</name>
</gene>
<dbReference type="EMBL" id="CAJVPV010003311">
    <property type="protein sequence ID" value="CAG8548775.1"/>
    <property type="molecule type" value="Genomic_DNA"/>
</dbReference>
<comment type="caution">
    <text evidence="1">The sequence shown here is derived from an EMBL/GenBank/DDBJ whole genome shotgun (WGS) entry which is preliminary data.</text>
</comment>
<accession>A0A9N9FMY1</accession>
<sequence>MAGDLWHDVLHSCYMASGKPTCMKATECLSSPIKKAAGRRRGVAQSPNAEITKKVYNIRIMCDKEFGDVPKEYVGIIIPCTDDCANGFGAQNPRGKMNEHCLDKWGSHSLDSSLQILVAMWVVTTGYIVSQTNAIESVPEL</sequence>
<protein>
    <submittedName>
        <fullName evidence="1">7988_t:CDS:1</fullName>
    </submittedName>
</protein>
<reference evidence="1" key="1">
    <citation type="submission" date="2021-06" db="EMBL/GenBank/DDBJ databases">
        <authorList>
            <person name="Kallberg Y."/>
            <person name="Tangrot J."/>
            <person name="Rosling A."/>
        </authorList>
    </citation>
    <scope>NUCLEOTIDE SEQUENCE</scope>
    <source>
        <strain evidence="1">CL551</strain>
    </source>
</reference>